<dbReference type="Pfam" id="PF04324">
    <property type="entry name" value="Fer2_BFD"/>
    <property type="match status" value="1"/>
</dbReference>
<dbReference type="Gene3D" id="1.10.10.1100">
    <property type="entry name" value="BFD-like [2Fe-2S]-binding domain"/>
    <property type="match status" value="1"/>
</dbReference>
<evidence type="ECO:0000259" key="2">
    <source>
        <dbReference type="Pfam" id="PF04324"/>
    </source>
</evidence>
<dbReference type="PANTHER" id="PTHR42720:SF1">
    <property type="entry name" value="GLYCEROL 3-PHOSPHATE OXIDASE"/>
    <property type="match status" value="1"/>
</dbReference>
<dbReference type="EMBL" id="CAFBPV010000024">
    <property type="protein sequence ID" value="CAB5028261.1"/>
    <property type="molecule type" value="Genomic_DNA"/>
</dbReference>
<dbReference type="Gene3D" id="3.30.9.10">
    <property type="entry name" value="D-Amino Acid Oxidase, subunit A, domain 2"/>
    <property type="match status" value="1"/>
</dbReference>
<organism evidence="4">
    <name type="scientific">freshwater metagenome</name>
    <dbReference type="NCBI Taxonomy" id="449393"/>
    <lineage>
        <taxon>unclassified sequences</taxon>
        <taxon>metagenomes</taxon>
        <taxon>ecological metagenomes</taxon>
    </lineage>
</organism>
<dbReference type="InterPro" id="IPR036188">
    <property type="entry name" value="FAD/NAD-bd_sf"/>
</dbReference>
<dbReference type="AlphaFoldDB" id="A0A6J7RHQ4"/>
<accession>A0A6J7RHQ4</accession>
<dbReference type="SUPFAM" id="SSF51905">
    <property type="entry name" value="FAD/NAD(P)-binding domain"/>
    <property type="match status" value="1"/>
</dbReference>
<gene>
    <name evidence="3" type="ORF">UFOPK3480_00818</name>
    <name evidence="4" type="ORF">UFOPK4165_00417</name>
</gene>
<dbReference type="InterPro" id="IPR052745">
    <property type="entry name" value="G3P_Oxidase/Oxidoreductase"/>
</dbReference>
<feature type="domain" description="BFD-like [2Fe-2S]-binding" evidence="2">
    <location>
        <begin position="399"/>
        <end position="452"/>
    </location>
</feature>
<evidence type="ECO:0000313" key="3">
    <source>
        <dbReference type="EMBL" id="CAB4884841.1"/>
    </source>
</evidence>
<evidence type="ECO:0000259" key="1">
    <source>
        <dbReference type="Pfam" id="PF01266"/>
    </source>
</evidence>
<dbReference type="InterPro" id="IPR041854">
    <property type="entry name" value="BFD-like_2Fe2S-bd_dom_sf"/>
</dbReference>
<sequence>MKTFDFAVIGAGVVGSAITRELTKYSDSVICIESLDDVGAGTSKANTAILHTGFDMTPGTVESKLVAKGYHLLRKYASESGIAVEETGAILVAWNQVEADEIPKILNKAVSNGYQECKILTAEEVYAREPHLGPGVECGLLVPGEFIIDPWSVSLAFATQAKRAGATLALNTEVTSIKSRDGIFEIGTTQGSYTAKFIVNAAGLFSDVIDQFLGYSELKITPRRGELIVFDKFSRSLLSHIILPVPTAMGKGVLVSPTIFGNTMLGPTAVDIEDKSDRRTTESGFKYLTDKAKIIFPELLNEEVTATYVGLRAASHQSEYFIESREKASYITVGGIRSTGLTASLAIAEYVIELMKDSGIVFADAREHPPIHMPNLGEAFTRPYRSEAMISQNADYGKIICHCEKASLGEIKDALESDIPPTSISSLGRRTRACLGRCQGFYCEATLREILQSQANESQLSKQA</sequence>
<dbReference type="EMBL" id="CAFBLY010000069">
    <property type="protein sequence ID" value="CAB4884841.1"/>
    <property type="molecule type" value="Genomic_DNA"/>
</dbReference>
<dbReference type="InterPro" id="IPR007419">
    <property type="entry name" value="BFD-like_2Fe2S-bd_dom"/>
</dbReference>
<dbReference type="CDD" id="cd19946">
    <property type="entry name" value="GlpA-like_Fer2_BFD-like"/>
    <property type="match status" value="1"/>
</dbReference>
<name>A0A6J7RHQ4_9ZZZZ</name>
<dbReference type="SUPFAM" id="SSF54373">
    <property type="entry name" value="FAD-linked reductases, C-terminal domain"/>
    <property type="match status" value="1"/>
</dbReference>
<dbReference type="PANTHER" id="PTHR42720">
    <property type="entry name" value="GLYCEROL-3-PHOSPHATE DEHYDROGENASE"/>
    <property type="match status" value="1"/>
</dbReference>
<evidence type="ECO:0000313" key="4">
    <source>
        <dbReference type="EMBL" id="CAB5028261.1"/>
    </source>
</evidence>
<dbReference type="Gene3D" id="3.50.50.60">
    <property type="entry name" value="FAD/NAD(P)-binding domain"/>
    <property type="match status" value="1"/>
</dbReference>
<dbReference type="Pfam" id="PF01266">
    <property type="entry name" value="DAO"/>
    <property type="match status" value="1"/>
</dbReference>
<proteinExistence type="predicted"/>
<reference evidence="4" key="1">
    <citation type="submission" date="2020-05" db="EMBL/GenBank/DDBJ databases">
        <authorList>
            <person name="Chiriac C."/>
            <person name="Salcher M."/>
            <person name="Ghai R."/>
            <person name="Kavagutti S V."/>
        </authorList>
    </citation>
    <scope>NUCLEOTIDE SEQUENCE</scope>
</reference>
<protein>
    <submittedName>
        <fullName evidence="4">Unannotated protein</fullName>
    </submittedName>
</protein>
<feature type="domain" description="FAD dependent oxidoreductase" evidence="1">
    <location>
        <begin position="5"/>
        <end position="354"/>
    </location>
</feature>
<dbReference type="InterPro" id="IPR006076">
    <property type="entry name" value="FAD-dep_OxRdtase"/>
</dbReference>